<reference evidence="1 2" key="1">
    <citation type="submission" date="2019-07" db="EMBL/GenBank/DDBJ databases">
        <title>Sphingomonas alkalisoli sp. nov., isolated from rhizosphere soil of Suaedae salsa.</title>
        <authorList>
            <person name="Zhang H."/>
            <person name="Xu L."/>
            <person name="Zhang J.-X."/>
            <person name="Sun J.-Q."/>
        </authorList>
    </citation>
    <scope>NUCLEOTIDE SEQUENCE [LARGE SCALE GENOMIC DNA]</scope>
    <source>
        <strain evidence="1 2">XS-10</strain>
    </source>
</reference>
<dbReference type="RefSeq" id="WP_145844624.1">
    <property type="nucleotide sequence ID" value="NZ_CP042239.1"/>
</dbReference>
<protein>
    <submittedName>
        <fullName evidence="1">Uncharacterized protein</fullName>
    </submittedName>
</protein>
<dbReference type="EMBL" id="CP042239">
    <property type="protein sequence ID" value="QDX24940.1"/>
    <property type="molecule type" value="Genomic_DNA"/>
</dbReference>
<dbReference type="KEGG" id="ssua:FPZ54_02100"/>
<name>A0A518RBU4_9SPHN</name>
<accession>A0A518RBU4</accession>
<evidence type="ECO:0000313" key="1">
    <source>
        <dbReference type="EMBL" id="QDX24940.1"/>
    </source>
</evidence>
<dbReference type="OrthoDB" id="1441538at2"/>
<proteinExistence type="predicted"/>
<dbReference type="Proteomes" id="UP000318055">
    <property type="component" value="Chromosome"/>
</dbReference>
<gene>
    <name evidence="1" type="ORF">FPZ54_02100</name>
</gene>
<keyword evidence="2" id="KW-1185">Reference proteome</keyword>
<sequence length="159" mass="17047">MDDDSELFDRIVAFVRGVGISVTTGQVAPDSFLPAIAVVDGRLVIDRARLQWPGDILHEAGHIAVTEAAARATLNAVPDDGGEELAAIAWSYAAARAIGLDSRTLFHAQGYRGDGDWLAETFDGGTYIGLPMLVWMGMAGDPSDASDGPTYPTMRRWLR</sequence>
<organism evidence="1 2">
    <name type="scientific">Sphingomonas suaedae</name>
    <dbReference type="NCBI Taxonomy" id="2599297"/>
    <lineage>
        <taxon>Bacteria</taxon>
        <taxon>Pseudomonadati</taxon>
        <taxon>Pseudomonadota</taxon>
        <taxon>Alphaproteobacteria</taxon>
        <taxon>Sphingomonadales</taxon>
        <taxon>Sphingomonadaceae</taxon>
        <taxon>Sphingomonas</taxon>
    </lineage>
</organism>
<evidence type="ECO:0000313" key="2">
    <source>
        <dbReference type="Proteomes" id="UP000318055"/>
    </source>
</evidence>
<dbReference type="AlphaFoldDB" id="A0A518RBU4"/>